<organism evidence="1 2">
    <name type="scientific">Neobacillus rhizosphaerae</name>
    <dbReference type="NCBI Taxonomy" id="2880965"/>
    <lineage>
        <taxon>Bacteria</taxon>
        <taxon>Bacillati</taxon>
        <taxon>Bacillota</taxon>
        <taxon>Bacilli</taxon>
        <taxon>Bacillales</taxon>
        <taxon>Bacillaceae</taxon>
        <taxon>Neobacillus</taxon>
    </lineage>
</organism>
<accession>A0ABM9EW87</accession>
<comment type="caution">
    <text evidence="1">The sequence shown here is derived from an EMBL/GenBank/DDBJ whole genome shotgun (WGS) entry which is preliminary data.</text>
</comment>
<dbReference type="Gene3D" id="3.20.170.20">
    <property type="entry name" value="Protein of unknown function DUF952"/>
    <property type="match status" value="1"/>
</dbReference>
<evidence type="ECO:0000313" key="1">
    <source>
        <dbReference type="EMBL" id="CAH2716950.1"/>
    </source>
</evidence>
<dbReference type="PANTHER" id="PTHR34129">
    <property type="entry name" value="BLR1139 PROTEIN"/>
    <property type="match status" value="1"/>
</dbReference>
<evidence type="ECO:0008006" key="3">
    <source>
        <dbReference type="Google" id="ProtNLM"/>
    </source>
</evidence>
<sequence>MILHIISLSDWEKAIVDGQYCPASLEKDSFIHCSTLEQVIGVANFLYKGKKELYLLCIEEQKVNPKIVFEDLYNSNKLFPHIYGPLNLDAVFKVVEFPPNSDGCFDLPCSIIEEYRGIVDFSKGR</sequence>
<reference evidence="1" key="1">
    <citation type="submission" date="2022-04" db="EMBL/GenBank/DDBJ databases">
        <authorList>
            <person name="Criscuolo A."/>
        </authorList>
    </citation>
    <scope>NUCLEOTIDE SEQUENCE</scope>
    <source>
        <strain evidence="1">CIP111895</strain>
    </source>
</reference>
<dbReference type="SUPFAM" id="SSF56399">
    <property type="entry name" value="ADP-ribosylation"/>
    <property type="match status" value="1"/>
</dbReference>
<dbReference type="RefSeq" id="WP_248737184.1">
    <property type="nucleotide sequence ID" value="NZ_CALBWS010000035.1"/>
</dbReference>
<dbReference type="Proteomes" id="UP000838308">
    <property type="component" value="Unassembled WGS sequence"/>
</dbReference>
<name>A0ABM9EW87_9BACI</name>
<dbReference type="Pfam" id="PF06108">
    <property type="entry name" value="DUF952"/>
    <property type="match status" value="1"/>
</dbReference>
<gene>
    <name evidence="1" type="ORF">BACCIP111895_04138</name>
</gene>
<evidence type="ECO:0000313" key="2">
    <source>
        <dbReference type="Proteomes" id="UP000838308"/>
    </source>
</evidence>
<proteinExistence type="predicted"/>
<protein>
    <recommendedName>
        <fullName evidence="3">DUF952 domain-containing protein</fullName>
    </recommendedName>
</protein>
<dbReference type="InterPro" id="IPR009297">
    <property type="entry name" value="DUF952"/>
</dbReference>
<dbReference type="PANTHER" id="PTHR34129:SF1">
    <property type="entry name" value="DUF952 DOMAIN-CONTAINING PROTEIN"/>
    <property type="match status" value="1"/>
</dbReference>
<dbReference type="EMBL" id="CALBWS010000035">
    <property type="protein sequence ID" value="CAH2716950.1"/>
    <property type="molecule type" value="Genomic_DNA"/>
</dbReference>
<keyword evidence="2" id="KW-1185">Reference proteome</keyword>